<evidence type="ECO:0000256" key="4">
    <source>
        <dbReference type="ARBA" id="ARBA00022642"/>
    </source>
</evidence>
<evidence type="ECO:0000256" key="5">
    <source>
        <dbReference type="ARBA" id="ARBA00022679"/>
    </source>
</evidence>
<sequence>MRKCLGIFGGTFDPIHLGHLRLALELKQQFSLDEMHLLPCYLPPHRVAPGATANQRVAMLRLALQDCPQLQLDTRELQRDRPSYTVDTLTELRAQLGEQVSLSLCMGMDSFCTLDSWHEWSQLIRLAHIVVVERPGYELPVVGPVAELLRRHRAGADAIQAAAAGAVIIAAPRLLPVSATEIRAQLKSGQSPQFLLPDAVLNYIHAQQLYCE</sequence>
<keyword evidence="8 11" id="KW-0067">ATP-binding</keyword>
<keyword evidence="6 11" id="KW-0548">Nucleotidyltransferase</keyword>
<protein>
    <recommendedName>
        <fullName evidence="11">Probable nicotinate-nucleotide adenylyltransferase</fullName>
        <ecNumber evidence="11">2.7.7.18</ecNumber>
    </recommendedName>
    <alternativeName>
        <fullName evidence="11">Deamido-NAD(+) diphosphorylase</fullName>
    </alternativeName>
    <alternativeName>
        <fullName evidence="11">Deamido-NAD(+) pyrophosphorylase</fullName>
    </alternativeName>
    <alternativeName>
        <fullName evidence="11">Nicotinate mononucleotide adenylyltransferase</fullName>
        <shortName evidence="11">NaMN adenylyltransferase</shortName>
    </alternativeName>
</protein>
<dbReference type="EC" id="2.7.7.18" evidence="11"/>
<accession>A0A266QB65</accession>
<dbReference type="Pfam" id="PF01467">
    <property type="entry name" value="CTP_transf_like"/>
    <property type="match status" value="1"/>
</dbReference>
<evidence type="ECO:0000256" key="6">
    <source>
        <dbReference type="ARBA" id="ARBA00022695"/>
    </source>
</evidence>
<evidence type="ECO:0000256" key="8">
    <source>
        <dbReference type="ARBA" id="ARBA00022840"/>
    </source>
</evidence>
<comment type="catalytic activity">
    <reaction evidence="10 11">
        <text>nicotinate beta-D-ribonucleotide + ATP + H(+) = deamido-NAD(+) + diphosphate</text>
        <dbReference type="Rhea" id="RHEA:22860"/>
        <dbReference type="ChEBI" id="CHEBI:15378"/>
        <dbReference type="ChEBI" id="CHEBI:30616"/>
        <dbReference type="ChEBI" id="CHEBI:33019"/>
        <dbReference type="ChEBI" id="CHEBI:57502"/>
        <dbReference type="ChEBI" id="CHEBI:58437"/>
        <dbReference type="EC" id="2.7.7.18"/>
    </reaction>
</comment>
<keyword evidence="4 11" id="KW-0662">Pyridine nucleotide biosynthesis</keyword>
<dbReference type="InterPro" id="IPR004821">
    <property type="entry name" value="Cyt_trans-like"/>
</dbReference>
<organism evidence="13 14">
    <name type="scientific">Cellvibrio mixtus</name>
    <dbReference type="NCBI Taxonomy" id="39650"/>
    <lineage>
        <taxon>Bacteria</taxon>
        <taxon>Pseudomonadati</taxon>
        <taxon>Pseudomonadota</taxon>
        <taxon>Gammaproteobacteria</taxon>
        <taxon>Cellvibrionales</taxon>
        <taxon>Cellvibrionaceae</taxon>
        <taxon>Cellvibrio</taxon>
    </lineage>
</organism>
<keyword evidence="7 11" id="KW-0547">Nucleotide-binding</keyword>
<feature type="domain" description="Cytidyltransferase-like" evidence="12">
    <location>
        <begin position="7"/>
        <end position="184"/>
    </location>
</feature>
<dbReference type="GO" id="GO:0005524">
    <property type="term" value="F:ATP binding"/>
    <property type="evidence" value="ECO:0007669"/>
    <property type="project" value="UniProtKB-KW"/>
</dbReference>
<comment type="pathway">
    <text evidence="2 11">Cofactor biosynthesis; NAD(+) biosynthesis; deamido-NAD(+) from nicotinate D-ribonucleotide: step 1/1.</text>
</comment>
<comment type="similarity">
    <text evidence="3 11">Belongs to the NadD family.</text>
</comment>
<dbReference type="SUPFAM" id="SSF52374">
    <property type="entry name" value="Nucleotidylyl transferase"/>
    <property type="match status" value="1"/>
</dbReference>
<dbReference type="GO" id="GO:0009435">
    <property type="term" value="P:NAD+ biosynthetic process"/>
    <property type="evidence" value="ECO:0007669"/>
    <property type="project" value="UniProtKB-UniRule"/>
</dbReference>
<evidence type="ECO:0000256" key="7">
    <source>
        <dbReference type="ARBA" id="ARBA00022741"/>
    </source>
</evidence>
<dbReference type="NCBIfam" id="NF000840">
    <property type="entry name" value="PRK00071.1-3"/>
    <property type="match status" value="1"/>
</dbReference>
<dbReference type="CDD" id="cd02165">
    <property type="entry name" value="NMNAT"/>
    <property type="match status" value="1"/>
</dbReference>
<reference evidence="14" key="1">
    <citation type="submission" date="2017-05" db="EMBL/GenBank/DDBJ databases">
        <authorList>
            <person name="Barney B.M."/>
        </authorList>
    </citation>
    <scope>NUCLEOTIDE SEQUENCE [LARGE SCALE GENOMIC DNA]</scope>
    <source>
        <strain evidence="14">PSBB022</strain>
    </source>
</reference>
<dbReference type="GO" id="GO:0004515">
    <property type="term" value="F:nicotinate-nucleotide adenylyltransferase activity"/>
    <property type="evidence" value="ECO:0007669"/>
    <property type="project" value="UniProtKB-UniRule"/>
</dbReference>
<dbReference type="NCBIfam" id="NF000839">
    <property type="entry name" value="PRK00071.1-1"/>
    <property type="match status" value="1"/>
</dbReference>
<dbReference type="PANTHER" id="PTHR39321:SF3">
    <property type="entry name" value="PHOSPHOPANTETHEINE ADENYLYLTRANSFERASE"/>
    <property type="match status" value="1"/>
</dbReference>
<evidence type="ECO:0000256" key="2">
    <source>
        <dbReference type="ARBA" id="ARBA00005019"/>
    </source>
</evidence>
<dbReference type="PANTHER" id="PTHR39321">
    <property type="entry name" value="NICOTINATE-NUCLEOTIDE ADENYLYLTRANSFERASE-RELATED"/>
    <property type="match status" value="1"/>
</dbReference>
<dbReference type="HAMAP" id="MF_00244">
    <property type="entry name" value="NaMN_adenylyltr"/>
    <property type="match status" value="1"/>
</dbReference>
<dbReference type="AlphaFoldDB" id="A0A266QB65"/>
<dbReference type="RefSeq" id="WP_094984239.1">
    <property type="nucleotide sequence ID" value="NZ_NHNI01000001.1"/>
</dbReference>
<comment type="caution">
    <text evidence="13">The sequence shown here is derived from an EMBL/GenBank/DDBJ whole genome shotgun (WGS) entry which is preliminary data.</text>
</comment>
<keyword evidence="14" id="KW-1185">Reference proteome</keyword>
<evidence type="ECO:0000256" key="11">
    <source>
        <dbReference type="HAMAP-Rule" id="MF_00244"/>
    </source>
</evidence>
<dbReference type="Gene3D" id="3.40.50.620">
    <property type="entry name" value="HUPs"/>
    <property type="match status" value="1"/>
</dbReference>
<evidence type="ECO:0000259" key="12">
    <source>
        <dbReference type="Pfam" id="PF01467"/>
    </source>
</evidence>
<proteinExistence type="inferred from homology"/>
<evidence type="ECO:0000313" key="14">
    <source>
        <dbReference type="Proteomes" id="UP000216101"/>
    </source>
</evidence>
<dbReference type="Proteomes" id="UP000216101">
    <property type="component" value="Unassembled WGS sequence"/>
</dbReference>
<dbReference type="NCBIfam" id="TIGR00482">
    <property type="entry name" value="nicotinate (nicotinamide) nucleotide adenylyltransferase"/>
    <property type="match status" value="1"/>
</dbReference>
<dbReference type="InterPro" id="IPR005248">
    <property type="entry name" value="NadD/NMNAT"/>
</dbReference>
<evidence type="ECO:0000256" key="9">
    <source>
        <dbReference type="ARBA" id="ARBA00023027"/>
    </source>
</evidence>
<name>A0A266QB65_9GAMM</name>
<evidence type="ECO:0000313" key="13">
    <source>
        <dbReference type="EMBL" id="OZY86611.1"/>
    </source>
</evidence>
<dbReference type="InterPro" id="IPR014729">
    <property type="entry name" value="Rossmann-like_a/b/a_fold"/>
</dbReference>
<dbReference type="UniPathway" id="UPA00253">
    <property type="reaction ID" value="UER00332"/>
</dbReference>
<keyword evidence="9 11" id="KW-0520">NAD</keyword>
<gene>
    <name evidence="11" type="primary">nadD</name>
    <name evidence="13" type="ORF">CBP51_06215</name>
</gene>
<evidence type="ECO:0000256" key="3">
    <source>
        <dbReference type="ARBA" id="ARBA00009014"/>
    </source>
</evidence>
<dbReference type="NCBIfam" id="TIGR00125">
    <property type="entry name" value="cyt_tran_rel"/>
    <property type="match status" value="1"/>
</dbReference>
<evidence type="ECO:0000256" key="1">
    <source>
        <dbReference type="ARBA" id="ARBA00002324"/>
    </source>
</evidence>
<evidence type="ECO:0000256" key="10">
    <source>
        <dbReference type="ARBA" id="ARBA00048721"/>
    </source>
</evidence>
<keyword evidence="5 11" id="KW-0808">Transferase</keyword>
<comment type="function">
    <text evidence="1 11">Catalyzes the reversible adenylation of nicotinate mononucleotide (NaMN) to nicotinic acid adenine dinucleotide (NaAD).</text>
</comment>
<dbReference type="EMBL" id="NHNI01000001">
    <property type="protein sequence ID" value="OZY86611.1"/>
    <property type="molecule type" value="Genomic_DNA"/>
</dbReference>